<feature type="compositionally biased region" description="Basic and acidic residues" evidence="1">
    <location>
        <begin position="523"/>
        <end position="532"/>
    </location>
</feature>
<feature type="region of interest" description="Disordered" evidence="1">
    <location>
        <begin position="582"/>
        <end position="688"/>
    </location>
</feature>
<dbReference type="InParanoid" id="G4TDE3"/>
<evidence type="ECO:0000256" key="2">
    <source>
        <dbReference type="SAM" id="Phobius"/>
    </source>
</evidence>
<accession>G4TDE3</accession>
<feature type="compositionally biased region" description="Polar residues" evidence="1">
    <location>
        <begin position="289"/>
        <end position="304"/>
    </location>
</feature>
<dbReference type="HOGENOM" id="CLU_400152_0_0_1"/>
<keyword evidence="2" id="KW-0812">Transmembrane</keyword>
<feature type="compositionally biased region" description="Low complexity" evidence="1">
    <location>
        <begin position="630"/>
        <end position="646"/>
    </location>
</feature>
<evidence type="ECO:0000256" key="1">
    <source>
        <dbReference type="SAM" id="MobiDB-lite"/>
    </source>
</evidence>
<feature type="region of interest" description="Disordered" evidence="1">
    <location>
        <begin position="225"/>
        <end position="248"/>
    </location>
</feature>
<sequence>MLHPLVYFLVLFSSSIRAAIASTSIPGQNGDYSCGQGVQGRVTHLQRGSVEPFQPDIFVTDCSGLKASAPSLPGTSPNDLSSQSNAHFPENRLGKRQFISKCGSTCATVCSLASNGPSYNDCSTLSNYLFGRGSQFSVGALQKVSVTAGSCMYTFLNMNLFSVSWCDETWAAQGGSVSGSCSAGGSCLGLLFTVGCAPLSQPGHNPSDTPFAASKAIQILPPPPLLPSASTSSAQPTSSQNAPSSPAALSSSLQSLSTLTATSSYVRTTTTLSNGAVVTVIASPDGTGTEENNNVGSGDQGATNKKSKSPVIAAVLLAVLLVIGIVIALIFWRRKRKEKKIPPPIYIDPARASTYDGEKPLNSPVAYTIHSSDEDHERGFGRAIRNSDSGHNGSGASARINSMMSGDTDLTIWTPRAKEQHQILSSTLVPVMTSDASHSDSPTTSTSGHQHQYHYTKVSGNTNNVVHPNLAGMGAPTLTIVSPTPSPTPRSPERITQHLAFSRDAPLSATDSDTNRGGIGRDANSEDDHSCYSREQLDEARADAAGVNLERISAPPVVLPSEISSPLSPTRILDEGARLSTSTGVASRSSRSMHIPSFLPAPRHPQRTTFGVENPASSGDILPRRSVDTSGARRSGRVSGSVIGARMSEEEVGGGEESPGFARLTTAFESASSVEGHSPFEQSSSTSK</sequence>
<dbReference type="EMBL" id="CAFZ01000052">
    <property type="protein sequence ID" value="CCA69323.1"/>
    <property type="molecule type" value="Genomic_DNA"/>
</dbReference>
<dbReference type="AlphaFoldDB" id="G4TDE3"/>
<feature type="region of interest" description="Disordered" evidence="1">
    <location>
        <begin position="283"/>
        <end position="305"/>
    </location>
</feature>
<feature type="compositionally biased region" description="Polar residues" evidence="1">
    <location>
        <begin position="667"/>
        <end position="688"/>
    </location>
</feature>
<feature type="transmembrane region" description="Helical" evidence="2">
    <location>
        <begin position="311"/>
        <end position="332"/>
    </location>
</feature>
<feature type="signal peptide" evidence="3">
    <location>
        <begin position="1"/>
        <end position="21"/>
    </location>
</feature>
<keyword evidence="2" id="KW-0472">Membrane</keyword>
<feature type="compositionally biased region" description="Low complexity" evidence="1">
    <location>
        <begin position="227"/>
        <end position="248"/>
    </location>
</feature>
<gene>
    <name evidence="4" type="ORF">PIIN_03222</name>
</gene>
<proteinExistence type="predicted"/>
<feature type="compositionally biased region" description="Polar residues" evidence="1">
    <location>
        <begin position="607"/>
        <end position="617"/>
    </location>
</feature>
<feature type="chain" id="PRO_5003468623" evidence="3">
    <location>
        <begin position="22"/>
        <end position="688"/>
    </location>
</feature>
<evidence type="ECO:0000256" key="3">
    <source>
        <dbReference type="SAM" id="SignalP"/>
    </source>
</evidence>
<name>G4TDE3_SERID</name>
<feature type="compositionally biased region" description="Polar residues" evidence="1">
    <location>
        <begin position="582"/>
        <end position="592"/>
    </location>
</feature>
<protein>
    <submittedName>
        <fullName evidence="4">Uncharacterized protein</fullName>
    </submittedName>
</protein>
<keyword evidence="5" id="KW-1185">Reference proteome</keyword>
<evidence type="ECO:0000313" key="5">
    <source>
        <dbReference type="Proteomes" id="UP000007148"/>
    </source>
</evidence>
<keyword evidence="3" id="KW-0732">Signal</keyword>
<feature type="region of interest" description="Disordered" evidence="1">
    <location>
        <begin position="500"/>
        <end position="532"/>
    </location>
</feature>
<organism evidence="4 5">
    <name type="scientific">Serendipita indica (strain DSM 11827)</name>
    <name type="common">Root endophyte fungus</name>
    <name type="synonym">Piriformospora indica</name>
    <dbReference type="NCBI Taxonomy" id="1109443"/>
    <lineage>
        <taxon>Eukaryota</taxon>
        <taxon>Fungi</taxon>
        <taxon>Dikarya</taxon>
        <taxon>Basidiomycota</taxon>
        <taxon>Agaricomycotina</taxon>
        <taxon>Agaricomycetes</taxon>
        <taxon>Sebacinales</taxon>
        <taxon>Serendipitaceae</taxon>
        <taxon>Serendipita</taxon>
    </lineage>
</organism>
<reference evidence="4 5" key="1">
    <citation type="journal article" date="2011" name="PLoS Pathog.">
        <title>Endophytic Life Strategies Decoded by Genome and Transcriptome Analyses of the Mutualistic Root Symbiont Piriformospora indica.</title>
        <authorList>
            <person name="Zuccaro A."/>
            <person name="Lahrmann U."/>
            <person name="Guldener U."/>
            <person name="Langen G."/>
            <person name="Pfiffi S."/>
            <person name="Biedenkopf D."/>
            <person name="Wong P."/>
            <person name="Samans B."/>
            <person name="Grimm C."/>
            <person name="Basiewicz M."/>
            <person name="Murat C."/>
            <person name="Martin F."/>
            <person name="Kogel K.H."/>
        </authorList>
    </citation>
    <scope>NUCLEOTIDE SEQUENCE [LARGE SCALE GENOMIC DNA]</scope>
    <source>
        <strain evidence="4 5">DSM 11827</strain>
    </source>
</reference>
<keyword evidence="2" id="KW-1133">Transmembrane helix</keyword>
<dbReference type="OrthoDB" id="3261087at2759"/>
<evidence type="ECO:0000313" key="4">
    <source>
        <dbReference type="EMBL" id="CCA69323.1"/>
    </source>
</evidence>
<dbReference type="Proteomes" id="UP000007148">
    <property type="component" value="Unassembled WGS sequence"/>
</dbReference>